<gene>
    <name evidence="1" type="ORF">LSH36_403g03081</name>
</gene>
<dbReference type="InterPro" id="IPR000048">
    <property type="entry name" value="IQ_motif_EF-hand-BS"/>
</dbReference>
<dbReference type="Proteomes" id="UP001208570">
    <property type="component" value="Unassembled WGS sequence"/>
</dbReference>
<evidence type="ECO:0000313" key="1">
    <source>
        <dbReference type="EMBL" id="KAK2150495.1"/>
    </source>
</evidence>
<accession>A0AAD9JDN7</accession>
<organism evidence="1 2">
    <name type="scientific">Paralvinella palmiformis</name>
    <dbReference type="NCBI Taxonomy" id="53620"/>
    <lineage>
        <taxon>Eukaryota</taxon>
        <taxon>Metazoa</taxon>
        <taxon>Spiralia</taxon>
        <taxon>Lophotrochozoa</taxon>
        <taxon>Annelida</taxon>
        <taxon>Polychaeta</taxon>
        <taxon>Sedentaria</taxon>
        <taxon>Canalipalpata</taxon>
        <taxon>Terebellida</taxon>
        <taxon>Terebelliformia</taxon>
        <taxon>Alvinellidae</taxon>
        <taxon>Paralvinella</taxon>
    </lineage>
</organism>
<dbReference type="GO" id="GO:0005929">
    <property type="term" value="C:cilium"/>
    <property type="evidence" value="ECO:0007669"/>
    <property type="project" value="TreeGrafter"/>
</dbReference>
<dbReference type="AlphaFoldDB" id="A0AAD9JDN7"/>
<dbReference type="CDD" id="cd23767">
    <property type="entry name" value="IQCD"/>
    <property type="match status" value="2"/>
</dbReference>
<keyword evidence="2" id="KW-1185">Reference proteome</keyword>
<dbReference type="PROSITE" id="PS50096">
    <property type="entry name" value="IQ"/>
    <property type="match status" value="2"/>
</dbReference>
<dbReference type="Gene3D" id="1.20.5.190">
    <property type="match status" value="2"/>
</dbReference>
<dbReference type="PANTHER" id="PTHR15673">
    <property type="entry name" value="IQ CALMODULIN-BINDING MOTIF CONTAINING PROTEIN 1"/>
    <property type="match status" value="1"/>
</dbReference>
<dbReference type="EMBL" id="JAODUP010000403">
    <property type="protein sequence ID" value="KAK2150495.1"/>
    <property type="molecule type" value="Genomic_DNA"/>
</dbReference>
<dbReference type="GO" id="GO:0005516">
    <property type="term" value="F:calmodulin binding"/>
    <property type="evidence" value="ECO:0007669"/>
    <property type="project" value="InterPro"/>
</dbReference>
<reference evidence="1" key="1">
    <citation type="journal article" date="2023" name="Mol. Biol. Evol.">
        <title>Third-Generation Sequencing Reveals the Adaptive Role of the Epigenome in Three Deep-Sea Polychaetes.</title>
        <authorList>
            <person name="Perez M."/>
            <person name="Aroh O."/>
            <person name="Sun Y."/>
            <person name="Lan Y."/>
            <person name="Juniper S.K."/>
            <person name="Young C.R."/>
            <person name="Angers B."/>
            <person name="Qian P.Y."/>
        </authorList>
    </citation>
    <scope>NUCLEOTIDE SEQUENCE</scope>
    <source>
        <strain evidence="1">P08H-3</strain>
    </source>
</reference>
<evidence type="ECO:0000313" key="2">
    <source>
        <dbReference type="Proteomes" id="UP001208570"/>
    </source>
</evidence>
<dbReference type="GO" id="GO:0060271">
    <property type="term" value="P:cilium assembly"/>
    <property type="evidence" value="ECO:0007669"/>
    <property type="project" value="InterPro"/>
</dbReference>
<sequence>MASEDQGEQEILQIASEVSDVADIVVPRKLVKLQKILDTYPKGSKLQSKVKLNIWKLGLIKVALTSLKQDFGQILNGWNLASKVASIVCQTCAGLEPPGSEKFYKESVPDIVNTLLIVAGKLQAKFIKTSDILEDTKKDLMGYFKSVLDGISLLCSGPEKVALEVIRSPWLLQMLITDDGRTFIQVTELFQSINRIKPGIIGKLDEKLKHQYLDELIYKLSASSQGDIAGAACRSVNTICESYSPTVELLCKRYKGLLSVLMSRKNHGFERDLYRLQQVLEAGSMRQAEMQKKHEAAMLIQAWWRSYYTRKRIKKANVAIATFQRSFRARRREHEEEKEASRMRSELEHMLQMNRRKAMRDLRTRKLHALQILPADEVEKYLQQESHNAAIQIQRHWRGYKIRKDTIEEKRSFVIQTRAAIIIQRMMRPALRLNKSTQAQSQYSMNVMKNHELLIRKWLDRIRAGKREPPAWQRPPGLTDKRRVQLQEKVMEWRENHEIQTKMDDAREDLHYKVQAMIKHFAMKSRTTRKNQQRRELLLSRIAMDAEMLLEAPKLSEATEADVEDFTSHSVPIATKARYNHAQEMRLLRQPWWRKLGDEYQDKLYEEESESWKMF</sequence>
<proteinExistence type="predicted"/>
<protein>
    <recommendedName>
        <fullName evidence="3">IQ calmodulin-binding motif-containing protein 1</fullName>
    </recommendedName>
</protein>
<name>A0AAD9JDN7_9ANNE</name>
<comment type="caution">
    <text evidence="1">The sequence shown here is derived from an EMBL/GenBank/DDBJ whole genome shotgun (WGS) entry which is preliminary data.</text>
</comment>
<dbReference type="PANTHER" id="PTHR15673:SF2">
    <property type="entry name" value="IQ CALMODULIN-BINDING MOTIF-CONTAINING PROTEIN 1"/>
    <property type="match status" value="1"/>
</dbReference>
<dbReference type="InterPro" id="IPR028765">
    <property type="entry name" value="IQCB1"/>
</dbReference>
<dbReference type="SMART" id="SM00015">
    <property type="entry name" value="IQ"/>
    <property type="match status" value="2"/>
</dbReference>
<dbReference type="Pfam" id="PF00612">
    <property type="entry name" value="IQ"/>
    <property type="match status" value="2"/>
</dbReference>
<evidence type="ECO:0008006" key="3">
    <source>
        <dbReference type="Google" id="ProtNLM"/>
    </source>
</evidence>